<accession>A0A4R0Q037</accession>
<name>A0A4R0Q037_9SPHI</name>
<dbReference type="OrthoDB" id="768852at2"/>
<evidence type="ECO:0000313" key="3">
    <source>
        <dbReference type="Proteomes" id="UP000293925"/>
    </source>
</evidence>
<gene>
    <name evidence="2" type="ORF">EZ456_02195</name>
</gene>
<dbReference type="AlphaFoldDB" id="A0A4R0Q037"/>
<reference evidence="2 3" key="1">
    <citation type="submission" date="2019-02" db="EMBL/GenBank/DDBJ databases">
        <title>Pedobacter sp. RP-3-21 sp. nov., isolated from Arctic soil.</title>
        <authorList>
            <person name="Dahal R.H."/>
        </authorList>
    </citation>
    <scope>NUCLEOTIDE SEQUENCE [LARGE SCALE GENOMIC DNA]</scope>
    <source>
        <strain evidence="2 3">RP-3-21</strain>
    </source>
</reference>
<feature type="chain" id="PRO_5020559464" evidence="1">
    <location>
        <begin position="23"/>
        <end position="85"/>
    </location>
</feature>
<organism evidence="2 3">
    <name type="scientific">Pedobacter psychrodurus</name>
    <dbReference type="NCBI Taxonomy" id="2530456"/>
    <lineage>
        <taxon>Bacteria</taxon>
        <taxon>Pseudomonadati</taxon>
        <taxon>Bacteroidota</taxon>
        <taxon>Sphingobacteriia</taxon>
        <taxon>Sphingobacteriales</taxon>
        <taxon>Sphingobacteriaceae</taxon>
        <taxon>Pedobacter</taxon>
    </lineage>
</organism>
<dbReference type="EMBL" id="SJSO01000002">
    <property type="protein sequence ID" value="TCD28992.1"/>
    <property type="molecule type" value="Genomic_DNA"/>
</dbReference>
<comment type="caution">
    <text evidence="2">The sequence shown here is derived from an EMBL/GenBank/DDBJ whole genome shotgun (WGS) entry which is preliminary data.</text>
</comment>
<keyword evidence="1" id="KW-0732">Signal</keyword>
<proteinExistence type="predicted"/>
<feature type="signal peptide" evidence="1">
    <location>
        <begin position="1"/>
        <end position="22"/>
    </location>
</feature>
<dbReference type="Proteomes" id="UP000293925">
    <property type="component" value="Unassembled WGS sequence"/>
</dbReference>
<protein>
    <submittedName>
        <fullName evidence="2">Uncharacterized protein</fullName>
    </submittedName>
</protein>
<sequence>MKINIRPAAVILLLLISFSLTKAQNAARTDDPKYLKKKIDSIFIKTFNDHILKDSIAIYAINFKLEIVKNEKGKAILANVTANEV</sequence>
<dbReference type="RefSeq" id="WP_131526912.1">
    <property type="nucleotide sequence ID" value="NZ_SJSO01000002.1"/>
</dbReference>
<keyword evidence="3" id="KW-1185">Reference proteome</keyword>
<evidence type="ECO:0000313" key="2">
    <source>
        <dbReference type="EMBL" id="TCD28992.1"/>
    </source>
</evidence>
<evidence type="ECO:0000256" key="1">
    <source>
        <dbReference type="SAM" id="SignalP"/>
    </source>
</evidence>